<evidence type="ECO:0000313" key="2">
    <source>
        <dbReference type="EMBL" id="GAN14479.1"/>
    </source>
</evidence>
<dbReference type="InterPro" id="IPR025272">
    <property type="entry name" value="SocA_Panacea"/>
</dbReference>
<dbReference type="Proteomes" id="UP000032025">
    <property type="component" value="Unassembled WGS sequence"/>
</dbReference>
<dbReference type="EMBL" id="BBJS01000042">
    <property type="protein sequence ID" value="GAN14479.1"/>
    <property type="molecule type" value="Genomic_DNA"/>
</dbReference>
<evidence type="ECO:0000259" key="1">
    <source>
        <dbReference type="Pfam" id="PF13274"/>
    </source>
</evidence>
<reference evidence="2 3" key="1">
    <citation type="submission" date="2014-08" db="EMBL/GenBank/DDBJ databases">
        <title>Whole genome shotgun sequence of Sphingomonas paucimobilis NBRC 13935.</title>
        <authorList>
            <person name="Hosoyama A."/>
            <person name="Hashimoto M."/>
            <person name="Hosoyama Y."/>
            <person name="Noguchi M."/>
            <person name="Uohara A."/>
            <person name="Ohji S."/>
            <person name="Katano-Makiyama Y."/>
            <person name="Ichikawa N."/>
            <person name="Kimura A."/>
            <person name="Yamazoe A."/>
            <person name="Fujita N."/>
        </authorList>
    </citation>
    <scope>NUCLEOTIDE SEQUENCE [LARGE SCALE GENOMIC DNA]</scope>
    <source>
        <strain evidence="2 3">NBRC 13935</strain>
    </source>
</reference>
<dbReference type="AlphaFoldDB" id="A0A0C9N4H4"/>
<dbReference type="NCBIfam" id="NF047745">
    <property type="entry name" value="SocA_antitoxin"/>
    <property type="match status" value="1"/>
</dbReference>
<sequence>MRPPMGAMPNKTDATGHDPRVVANAIIACAQRMEVPIRNISVQKLLYFAHAAFLVHHRRPLVRGVFEAWEFGPVCRSIYDALKHYGRNEITSPIQRTDPFTGISSALPELADPLAIRHIEHLMHVMGHASPSQLISLSHVPGGAWSIVWNKAKTGATVGNRIDDDLTIKTFGRLKVALQPSQENEGLDEASPFAGD</sequence>
<evidence type="ECO:0000313" key="3">
    <source>
        <dbReference type="Proteomes" id="UP000032025"/>
    </source>
</evidence>
<keyword evidence="3" id="KW-1185">Reference proteome</keyword>
<accession>A0A0C9N4H4</accession>
<proteinExistence type="predicted"/>
<dbReference type="Pfam" id="PF13274">
    <property type="entry name" value="SocA_Panacea"/>
    <property type="match status" value="1"/>
</dbReference>
<protein>
    <submittedName>
        <fullName evidence="2">DNA, contig: SP642</fullName>
    </submittedName>
</protein>
<organism evidence="2 3">
    <name type="scientific">Sphingomonas paucimobilis NBRC 13935</name>
    <dbReference type="NCBI Taxonomy" id="1219050"/>
    <lineage>
        <taxon>Bacteria</taxon>
        <taxon>Pseudomonadati</taxon>
        <taxon>Pseudomonadota</taxon>
        <taxon>Alphaproteobacteria</taxon>
        <taxon>Sphingomonadales</taxon>
        <taxon>Sphingomonadaceae</taxon>
        <taxon>Sphingomonas</taxon>
    </lineage>
</organism>
<name>A0A0C9N4H4_SPHPI</name>
<comment type="caution">
    <text evidence="2">The sequence shown here is derived from an EMBL/GenBank/DDBJ whole genome shotgun (WGS) entry which is preliminary data.</text>
</comment>
<gene>
    <name evidence="2" type="ORF">SP6_42_00370</name>
</gene>
<feature type="domain" description="Antitoxin SocA-like Panacea" evidence="1">
    <location>
        <begin position="42"/>
        <end position="145"/>
    </location>
</feature>